<dbReference type="InterPro" id="IPR012924">
    <property type="entry name" value="TfuA_core"/>
</dbReference>
<protein>
    <recommendedName>
        <fullName evidence="1">TfuA-like core domain-containing protein</fullName>
    </recommendedName>
</protein>
<dbReference type="AlphaFoldDB" id="A0A0K1EER9"/>
<name>A0A0K1EER9_CHOCO</name>
<dbReference type="EMBL" id="CP012159">
    <property type="protein sequence ID" value="AKT39182.1"/>
    <property type="molecule type" value="Genomic_DNA"/>
</dbReference>
<dbReference type="KEGG" id="ccro:CMC5_033290"/>
<evidence type="ECO:0000259" key="1">
    <source>
        <dbReference type="Pfam" id="PF07812"/>
    </source>
</evidence>
<gene>
    <name evidence="2" type="ORF">CMC5_033290</name>
</gene>
<dbReference type="NCBIfam" id="NF033432">
    <property type="entry name" value="ThioGly_TfuA_rel"/>
    <property type="match status" value="1"/>
</dbReference>
<reference evidence="2 3" key="1">
    <citation type="submission" date="2015-07" db="EMBL/GenBank/DDBJ databases">
        <title>Genome analysis of myxobacterium Chondromyces crocatus Cm c5 reveals a high potential for natural compound synthesis and the genetic basis for the loss of fruiting body formation.</title>
        <authorList>
            <person name="Zaburannyi N."/>
            <person name="Bunk B."/>
            <person name="Maier J."/>
            <person name="Overmann J."/>
            <person name="Mueller R."/>
        </authorList>
    </citation>
    <scope>NUCLEOTIDE SEQUENCE [LARGE SCALE GENOMIC DNA]</scope>
    <source>
        <strain evidence="2 3">Cm c5</strain>
    </source>
</reference>
<feature type="domain" description="TfuA-like core" evidence="1">
    <location>
        <begin position="50"/>
        <end position="167"/>
    </location>
</feature>
<dbReference type="RefSeq" id="WP_050431315.1">
    <property type="nucleotide sequence ID" value="NZ_CP012159.1"/>
</dbReference>
<evidence type="ECO:0000313" key="2">
    <source>
        <dbReference type="EMBL" id="AKT39182.1"/>
    </source>
</evidence>
<proteinExistence type="predicted"/>
<accession>A0A0K1EER9</accession>
<sequence length="220" mass="24008">MPCSVVYLGPSLDVEEARRILDTRFLPPIRRGDIHALLKEGRPDAIGIVDGQFFQSFSISPKEVLRAIDAGVRVYGASSMGALRATELSPYGMIGVGRIYDLFASGAIDADDEVAMVYDSATQRPLSDPMVNIRLAIASAVDAGVISEPLGRRIIDQAKKLYYPDRSYKRVLGMLASEIPDTERTALLGFLQSAQPDAKREDAVELLKQMATYLDTLAQA</sequence>
<dbReference type="Pfam" id="PF07812">
    <property type="entry name" value="TfuA"/>
    <property type="match status" value="1"/>
</dbReference>
<evidence type="ECO:0000313" key="3">
    <source>
        <dbReference type="Proteomes" id="UP000067626"/>
    </source>
</evidence>
<dbReference type="STRING" id="52.CMC5_033290"/>
<dbReference type="Proteomes" id="UP000067626">
    <property type="component" value="Chromosome"/>
</dbReference>
<dbReference type="PATRIC" id="fig|52.7.peg.3662"/>
<keyword evidence="3" id="KW-1185">Reference proteome</keyword>
<dbReference type="OrthoDB" id="118811at2"/>
<organism evidence="2 3">
    <name type="scientific">Chondromyces crocatus</name>
    <dbReference type="NCBI Taxonomy" id="52"/>
    <lineage>
        <taxon>Bacteria</taxon>
        <taxon>Pseudomonadati</taxon>
        <taxon>Myxococcota</taxon>
        <taxon>Polyangia</taxon>
        <taxon>Polyangiales</taxon>
        <taxon>Polyangiaceae</taxon>
        <taxon>Chondromyces</taxon>
    </lineage>
</organism>